<name>A0A327NP48_9BACT</name>
<proteinExistence type="predicted"/>
<protein>
    <recommendedName>
        <fullName evidence="3">CARDB domain-containing protein</fullName>
    </recommendedName>
</protein>
<reference evidence="1 2" key="1">
    <citation type="submission" date="2018-06" db="EMBL/GenBank/DDBJ databases">
        <title>Spirosoma sp. HMF3257 Genome sequencing and assembly.</title>
        <authorList>
            <person name="Kang H."/>
            <person name="Cha I."/>
            <person name="Kim H."/>
            <person name="Kang J."/>
            <person name="Joh K."/>
        </authorList>
    </citation>
    <scope>NUCLEOTIDE SEQUENCE [LARGE SCALE GENOMIC DNA]</scope>
    <source>
        <strain evidence="1 2">HMF3257</strain>
    </source>
</reference>
<dbReference type="EMBL" id="QLII01000001">
    <property type="protein sequence ID" value="RAI74448.1"/>
    <property type="molecule type" value="Genomic_DNA"/>
</dbReference>
<keyword evidence="2" id="KW-1185">Reference proteome</keyword>
<sequence>MIVNYGRVTNSALTLRIRQYEASGQLIGEQLVTQPSTFYADTRNWLVPNHKATSLPSYFELFLDPDDRIHEGNETNNKAEIGTDGQTNSLPFAIDLTPHCWKSPLMDNALVMAMSCRRDL</sequence>
<accession>A0A327NP48</accession>
<dbReference type="AlphaFoldDB" id="A0A327NP48"/>
<evidence type="ECO:0008006" key="3">
    <source>
        <dbReference type="Google" id="ProtNLM"/>
    </source>
</evidence>
<dbReference type="RefSeq" id="WP_111341717.1">
    <property type="nucleotide sequence ID" value="NZ_QLII01000001.1"/>
</dbReference>
<organism evidence="1 2">
    <name type="scientific">Spirosoma telluris</name>
    <dbReference type="NCBI Taxonomy" id="2183553"/>
    <lineage>
        <taxon>Bacteria</taxon>
        <taxon>Pseudomonadati</taxon>
        <taxon>Bacteroidota</taxon>
        <taxon>Cytophagia</taxon>
        <taxon>Cytophagales</taxon>
        <taxon>Cytophagaceae</taxon>
        <taxon>Spirosoma</taxon>
    </lineage>
</organism>
<evidence type="ECO:0000313" key="1">
    <source>
        <dbReference type="EMBL" id="RAI74448.1"/>
    </source>
</evidence>
<evidence type="ECO:0000313" key="2">
    <source>
        <dbReference type="Proteomes" id="UP000249016"/>
    </source>
</evidence>
<comment type="caution">
    <text evidence="1">The sequence shown here is derived from an EMBL/GenBank/DDBJ whole genome shotgun (WGS) entry which is preliminary data.</text>
</comment>
<dbReference type="Proteomes" id="UP000249016">
    <property type="component" value="Unassembled WGS sequence"/>
</dbReference>
<gene>
    <name evidence="1" type="ORF">HMF3257_09505</name>
</gene>